<dbReference type="PROSITE" id="PS00149">
    <property type="entry name" value="SULFATASE_2"/>
    <property type="match status" value="1"/>
</dbReference>
<protein>
    <submittedName>
        <fullName evidence="6">Sulfatase</fullName>
    </submittedName>
</protein>
<sequence>MMKRRQTSAVLERLENRVFLRLAAALPEVPLEPLAPSPTAITADLSSQPAAAVSRPNFVFVMADDFRYDAMGFVQQQQGSAARFPWLKTPNLDELRDQSIWVRNAFVTSSVCAPARASFLTGAYNHKNGVMGNFTPFPASSTTYGSLLQQVGYHTGYVGKWHMGLQSGPRPGFDYSASYIGQGVYYNNVYEVNGKSVPTTGWVDDVSTDLAIQYLESRAGQVSQTPFSLTIGFKAPHAPYSAPAQFVSAVANVTPNPAVNAAAYPPYQRAGMGPSVQDTRSYFGAVLAVDAEVGRLTAALDNLGLAQNTVLVFVSDNGYMRGEHGQGDKRLAYEESIRVPMLVRYPSKVTGGGTLDQMILNVDVAPTFLDLAGAAIPSTIDGKSFAPLLTGQATPWRDDFLYQYFEDDGYPPPFSPPEHFAVRTAHAKLIKWPGNSNWTQLFDLDNDPYEINNLYNKPAAAVLQSDMLARYDAAAARVGFAPTYPPAGSVVKVDFQPAASPVVPGYLVDSGQVYGNRNGQTYGWSTSHEDSVFDRDQSGNQLLDTVIAVKSASKWEIAVPDGTYTVKVGIGDGGSSSRNTVNVEGKSLFSGQSLRLLQFNILPITVTVTDGRLTIDAGSSANLATRLTYLTLTRLTQSPPPPPPPVTTTLRFNFQPATAPSVAGYLIDSGQAFSVQNGQSFGWNISCANAVVDRDANANQLLDTNVAVGGGGKWELAVPNGKYTVKLSVGDSAAASCNNVWLEGVQVFNYQSLAANVFAQKSTTIVVSDGRLTLGIGSAPAGTVRINYLEVADGQVVPPPPPPPTTAAIKVNFQPAVAPIVASYFVDCGQTYASRNGRTYGWTTNHADAVYDRNLNTNQLLDTCVAIKAGGKWELSVPNGTYTVKVSVGDAGAASSNNIWVEGVQLFNYAKLAANVFSSKLIVVNVADGRLTLGIGSAASGLTRVNYLELA</sequence>
<dbReference type="CDD" id="cd16031">
    <property type="entry name" value="G6S_like"/>
    <property type="match status" value="1"/>
</dbReference>
<name>A0A7M2WT70_9BACT</name>
<comment type="similarity">
    <text evidence="1">Belongs to the sulfatase family.</text>
</comment>
<keyword evidence="3" id="KW-0378">Hydrolase</keyword>
<dbReference type="Proteomes" id="UP000593765">
    <property type="component" value="Chromosome"/>
</dbReference>
<evidence type="ECO:0000259" key="5">
    <source>
        <dbReference type="Pfam" id="PF00884"/>
    </source>
</evidence>
<feature type="domain" description="Sulfatase N-terminal" evidence="5">
    <location>
        <begin position="56"/>
        <end position="374"/>
    </location>
</feature>
<dbReference type="InterPro" id="IPR024607">
    <property type="entry name" value="Sulfatase_CS"/>
</dbReference>
<dbReference type="EMBL" id="CP063458">
    <property type="protein sequence ID" value="QOV88707.1"/>
    <property type="molecule type" value="Genomic_DNA"/>
</dbReference>
<dbReference type="AlphaFoldDB" id="A0A7M2WT70"/>
<gene>
    <name evidence="6" type="ORF">IPV69_21120</name>
</gene>
<dbReference type="KEGG" id="hbs:IPV69_21120"/>
<proteinExistence type="inferred from homology"/>
<dbReference type="PANTHER" id="PTHR43108:SF6">
    <property type="entry name" value="N-SULPHOGLUCOSAMINE SULPHOHYDROLASE"/>
    <property type="match status" value="1"/>
</dbReference>
<evidence type="ECO:0000313" key="6">
    <source>
        <dbReference type="EMBL" id="QOV88707.1"/>
    </source>
</evidence>
<keyword evidence="7" id="KW-1185">Reference proteome</keyword>
<organism evidence="6 7">
    <name type="scientific">Humisphaera borealis</name>
    <dbReference type="NCBI Taxonomy" id="2807512"/>
    <lineage>
        <taxon>Bacteria</taxon>
        <taxon>Pseudomonadati</taxon>
        <taxon>Planctomycetota</taxon>
        <taxon>Phycisphaerae</taxon>
        <taxon>Tepidisphaerales</taxon>
        <taxon>Tepidisphaeraceae</taxon>
        <taxon>Humisphaera</taxon>
    </lineage>
</organism>
<dbReference type="PROSITE" id="PS00523">
    <property type="entry name" value="SULFATASE_1"/>
    <property type="match status" value="1"/>
</dbReference>
<dbReference type="Gene3D" id="3.40.720.10">
    <property type="entry name" value="Alkaline Phosphatase, subunit A"/>
    <property type="match status" value="1"/>
</dbReference>
<dbReference type="SUPFAM" id="SSF49785">
    <property type="entry name" value="Galactose-binding domain-like"/>
    <property type="match status" value="3"/>
</dbReference>
<evidence type="ECO:0000313" key="7">
    <source>
        <dbReference type="Proteomes" id="UP000593765"/>
    </source>
</evidence>
<evidence type="ECO:0000256" key="3">
    <source>
        <dbReference type="ARBA" id="ARBA00022801"/>
    </source>
</evidence>
<dbReference type="Gene3D" id="2.60.120.430">
    <property type="entry name" value="Galactose-binding lectin"/>
    <property type="match status" value="3"/>
</dbReference>
<dbReference type="RefSeq" id="WP_206291708.1">
    <property type="nucleotide sequence ID" value="NZ_CP063458.1"/>
</dbReference>
<evidence type="ECO:0000256" key="2">
    <source>
        <dbReference type="ARBA" id="ARBA00022729"/>
    </source>
</evidence>
<reference evidence="6 7" key="1">
    <citation type="submission" date="2020-10" db="EMBL/GenBank/DDBJ databases">
        <title>Wide distribution of Phycisphaera-like planctomycetes from WD2101 soil group in peatlands and genome analysis of the first cultivated representative.</title>
        <authorList>
            <person name="Dedysh S.N."/>
            <person name="Beletsky A.V."/>
            <person name="Ivanova A."/>
            <person name="Kulichevskaya I.S."/>
            <person name="Suzina N.E."/>
            <person name="Philippov D.A."/>
            <person name="Rakitin A.L."/>
            <person name="Mardanov A.V."/>
            <person name="Ravin N.V."/>
        </authorList>
    </citation>
    <scope>NUCLEOTIDE SEQUENCE [LARGE SCALE GENOMIC DNA]</scope>
    <source>
        <strain evidence="6 7">M1803</strain>
    </source>
</reference>
<dbReference type="PANTHER" id="PTHR43108">
    <property type="entry name" value="N-ACETYLGLUCOSAMINE-6-SULFATASE FAMILY MEMBER"/>
    <property type="match status" value="1"/>
</dbReference>
<dbReference type="Pfam" id="PF00884">
    <property type="entry name" value="Sulfatase"/>
    <property type="match status" value="1"/>
</dbReference>
<dbReference type="SUPFAM" id="SSF53649">
    <property type="entry name" value="Alkaline phosphatase-like"/>
    <property type="match status" value="1"/>
</dbReference>
<dbReference type="GO" id="GO:0016787">
    <property type="term" value="F:hydrolase activity"/>
    <property type="evidence" value="ECO:0007669"/>
    <property type="project" value="UniProtKB-KW"/>
</dbReference>
<keyword evidence="2" id="KW-0732">Signal</keyword>
<dbReference type="InterPro" id="IPR000917">
    <property type="entry name" value="Sulfatase_N"/>
</dbReference>
<evidence type="ECO:0000256" key="1">
    <source>
        <dbReference type="ARBA" id="ARBA00008779"/>
    </source>
</evidence>
<keyword evidence="4" id="KW-0325">Glycoprotein</keyword>
<accession>A0A7M2WT70</accession>
<dbReference type="InterPro" id="IPR017850">
    <property type="entry name" value="Alkaline_phosphatase_core_sf"/>
</dbReference>
<evidence type="ECO:0000256" key="4">
    <source>
        <dbReference type="ARBA" id="ARBA00023180"/>
    </source>
</evidence>
<dbReference type="InterPro" id="IPR008979">
    <property type="entry name" value="Galactose-bd-like_sf"/>
</dbReference>